<dbReference type="GO" id="GO:0016579">
    <property type="term" value="P:protein deubiquitination"/>
    <property type="evidence" value="ECO:0007669"/>
    <property type="project" value="InterPro"/>
</dbReference>
<dbReference type="GO" id="GO:0005634">
    <property type="term" value="C:nucleus"/>
    <property type="evidence" value="ECO:0007669"/>
    <property type="project" value="TreeGrafter"/>
</dbReference>
<dbReference type="GO" id="GO:0004843">
    <property type="term" value="F:cysteine-type deubiquitinase activity"/>
    <property type="evidence" value="ECO:0007669"/>
    <property type="project" value="InterPro"/>
</dbReference>
<dbReference type="PANTHER" id="PTHR24006">
    <property type="entry name" value="UBIQUITIN CARBOXYL-TERMINAL HYDROLASE"/>
    <property type="match status" value="1"/>
</dbReference>
<dbReference type="CDD" id="cd02257">
    <property type="entry name" value="Peptidase_C19"/>
    <property type="match status" value="1"/>
</dbReference>
<dbReference type="InterPro" id="IPR050164">
    <property type="entry name" value="Peptidase_C19"/>
</dbReference>
<feature type="region of interest" description="Disordered" evidence="1">
    <location>
        <begin position="243"/>
        <end position="278"/>
    </location>
</feature>
<comment type="caution">
    <text evidence="3">The sequence shown here is derived from an EMBL/GenBank/DDBJ whole genome shotgun (WGS) entry which is preliminary data.</text>
</comment>
<dbReference type="EMBL" id="ASPP01002687">
    <property type="protein sequence ID" value="ETO34308.1"/>
    <property type="molecule type" value="Genomic_DNA"/>
</dbReference>
<name>X6P866_RETFI</name>
<keyword evidence="4" id="KW-1185">Reference proteome</keyword>
<gene>
    <name evidence="3" type="ORF">RFI_02786</name>
</gene>
<evidence type="ECO:0000259" key="2">
    <source>
        <dbReference type="PROSITE" id="PS50235"/>
    </source>
</evidence>
<evidence type="ECO:0000256" key="1">
    <source>
        <dbReference type="SAM" id="MobiDB-lite"/>
    </source>
</evidence>
<feature type="compositionally biased region" description="Basic and acidic residues" evidence="1">
    <location>
        <begin position="243"/>
        <end position="254"/>
    </location>
</feature>
<dbReference type="InterPro" id="IPR001394">
    <property type="entry name" value="Peptidase_C19_UCH"/>
</dbReference>
<dbReference type="InterPro" id="IPR018200">
    <property type="entry name" value="USP_CS"/>
</dbReference>
<feature type="domain" description="USP" evidence="2">
    <location>
        <begin position="1"/>
        <end position="167"/>
    </location>
</feature>
<dbReference type="PROSITE" id="PS50235">
    <property type="entry name" value="USP_3"/>
    <property type="match status" value="1"/>
</dbReference>
<dbReference type="AlphaFoldDB" id="X6P866"/>
<dbReference type="OrthoDB" id="289038at2759"/>
<dbReference type="SUPFAM" id="SSF54001">
    <property type="entry name" value="Cysteine proteinases"/>
    <property type="match status" value="1"/>
</dbReference>
<accession>X6P866</accession>
<organism evidence="3 4">
    <name type="scientific">Reticulomyxa filosa</name>
    <dbReference type="NCBI Taxonomy" id="46433"/>
    <lineage>
        <taxon>Eukaryota</taxon>
        <taxon>Sar</taxon>
        <taxon>Rhizaria</taxon>
        <taxon>Retaria</taxon>
        <taxon>Foraminifera</taxon>
        <taxon>Monothalamids</taxon>
        <taxon>Reticulomyxidae</taxon>
        <taxon>Reticulomyxa</taxon>
    </lineage>
</organism>
<feature type="compositionally biased region" description="Low complexity" evidence="1">
    <location>
        <begin position="263"/>
        <end position="276"/>
    </location>
</feature>
<dbReference type="PROSITE" id="PS00973">
    <property type="entry name" value="USP_2"/>
    <property type="match status" value="1"/>
</dbReference>
<protein>
    <recommendedName>
        <fullName evidence="2">USP domain-containing protein</fullName>
    </recommendedName>
</protein>
<evidence type="ECO:0000313" key="4">
    <source>
        <dbReference type="Proteomes" id="UP000023152"/>
    </source>
</evidence>
<dbReference type="Pfam" id="PF00443">
    <property type="entry name" value="UCH"/>
    <property type="match status" value="1"/>
</dbReference>
<sequence>MGGLGPLGADTSYSLTGSELTKPKAYVSRQEPVYALEPSKYDPNSKHLYVLTGVVIHRGTPHHGHYHAYLRDLMWEGPRKKPVKESNDSEKDKQSTKSVIYHLYIHILYCISFATLTHIMYSIGLEDADQCWYDFNDSMVSPIDKATVARQYGGSNECAYMLVYRRVDRMNILSVPLPPSLQQYIDEFNANLKRDRLRVIEEEMPLKSKSYIRLDNTVTMQPFIDSLLKQLIRTGRLKQMEKEMDFQNEKKDSSKNAATSVPTSDASNATATTSQSLDSVEAEEKIIEEAFMNGAYPQSLSLHEVESIVAEWFQKHTLLVKVDGRKPVDVFLPLLKEECKRIIHDDFEFDKFQLHFISITSDKFNQIE</sequence>
<evidence type="ECO:0000313" key="3">
    <source>
        <dbReference type="EMBL" id="ETO34308.1"/>
    </source>
</evidence>
<dbReference type="Proteomes" id="UP000023152">
    <property type="component" value="Unassembled WGS sequence"/>
</dbReference>
<proteinExistence type="predicted"/>
<dbReference type="GO" id="GO:0005829">
    <property type="term" value="C:cytosol"/>
    <property type="evidence" value="ECO:0007669"/>
    <property type="project" value="TreeGrafter"/>
</dbReference>
<dbReference type="PANTHER" id="PTHR24006:SF842">
    <property type="entry name" value="UBIQUITIN CARBOXYL-TERMINAL HYDROLASE 40"/>
    <property type="match status" value="1"/>
</dbReference>
<dbReference type="InterPro" id="IPR038765">
    <property type="entry name" value="Papain-like_cys_pep_sf"/>
</dbReference>
<dbReference type="InterPro" id="IPR028889">
    <property type="entry name" value="USP"/>
</dbReference>
<dbReference type="Gene3D" id="3.90.70.10">
    <property type="entry name" value="Cysteine proteinases"/>
    <property type="match status" value="1"/>
</dbReference>
<reference evidence="3 4" key="1">
    <citation type="journal article" date="2013" name="Curr. Biol.">
        <title>The Genome of the Foraminiferan Reticulomyxa filosa.</title>
        <authorList>
            <person name="Glockner G."/>
            <person name="Hulsmann N."/>
            <person name="Schleicher M."/>
            <person name="Noegel A.A."/>
            <person name="Eichinger L."/>
            <person name="Gallinger C."/>
            <person name="Pawlowski J."/>
            <person name="Sierra R."/>
            <person name="Euteneuer U."/>
            <person name="Pillet L."/>
            <person name="Moustafa A."/>
            <person name="Platzer M."/>
            <person name="Groth M."/>
            <person name="Szafranski K."/>
            <person name="Schliwa M."/>
        </authorList>
    </citation>
    <scope>NUCLEOTIDE SEQUENCE [LARGE SCALE GENOMIC DNA]</scope>
</reference>